<sequence>MAIFNTPQPAAKKDVAPSFAADPLPPRDAAPTPAESPATQPATGPRPVANTAKESLIASDLTIEGKIEGSGHVRIAGRFKGDVNVQGDLTIEPGAKLAGGVRANKVTVSGELEGNIDSASQVELTNSGAIHGDLKADTLTVASGSRIRGHVECGNWGDKASARNGSERGNG</sequence>
<dbReference type="InterPro" id="IPR007607">
    <property type="entry name" value="BacA/B"/>
</dbReference>
<evidence type="ECO:0000256" key="2">
    <source>
        <dbReference type="SAM" id="MobiDB-lite"/>
    </source>
</evidence>
<evidence type="ECO:0008006" key="5">
    <source>
        <dbReference type="Google" id="ProtNLM"/>
    </source>
</evidence>
<dbReference type="RefSeq" id="WP_143878602.1">
    <property type="nucleotide sequence ID" value="NZ_BAABLZ010000001.1"/>
</dbReference>
<comment type="similarity">
    <text evidence="1">Belongs to the bactofilin family.</text>
</comment>
<dbReference type="PANTHER" id="PTHR35024">
    <property type="entry name" value="HYPOTHETICAL CYTOSOLIC PROTEIN"/>
    <property type="match status" value="1"/>
</dbReference>
<name>A0A516V3I8_9GAMM</name>
<evidence type="ECO:0000313" key="4">
    <source>
        <dbReference type="Proteomes" id="UP000315891"/>
    </source>
</evidence>
<evidence type="ECO:0000256" key="1">
    <source>
        <dbReference type="ARBA" id="ARBA00044755"/>
    </source>
</evidence>
<feature type="region of interest" description="Disordered" evidence="2">
    <location>
        <begin position="1"/>
        <end position="53"/>
    </location>
</feature>
<organism evidence="3 4">
    <name type="scientific">Pseudoluteimonas lycopersici</name>
    <dbReference type="NCBI Taxonomy" id="1324796"/>
    <lineage>
        <taxon>Bacteria</taxon>
        <taxon>Pseudomonadati</taxon>
        <taxon>Pseudomonadota</taxon>
        <taxon>Gammaproteobacteria</taxon>
        <taxon>Lysobacterales</taxon>
        <taxon>Lysobacteraceae</taxon>
        <taxon>Pseudoluteimonas</taxon>
    </lineage>
</organism>
<protein>
    <recommendedName>
        <fullName evidence="5">Polymer-forming cytoskeletal protein</fullName>
    </recommendedName>
</protein>
<proteinExistence type="inferred from homology"/>
<accession>A0A516V3I8</accession>
<dbReference type="Pfam" id="PF04519">
    <property type="entry name" value="Bactofilin"/>
    <property type="match status" value="1"/>
</dbReference>
<gene>
    <name evidence="3" type="ORF">FNZ56_03975</name>
</gene>
<evidence type="ECO:0000313" key="3">
    <source>
        <dbReference type="EMBL" id="QDQ73089.1"/>
    </source>
</evidence>
<dbReference type="EMBL" id="CP041742">
    <property type="protein sequence ID" value="QDQ73089.1"/>
    <property type="molecule type" value="Genomic_DNA"/>
</dbReference>
<reference evidence="3 4" key="1">
    <citation type="submission" date="2019-07" db="EMBL/GenBank/DDBJ databases">
        <title>Lysobacter weifangensis sp. nov., isolated from bensulfuron-methyl contaminated farmland soil.</title>
        <authorList>
            <person name="Zhao H."/>
        </authorList>
    </citation>
    <scope>NUCLEOTIDE SEQUENCE [LARGE SCALE GENOMIC DNA]</scope>
    <source>
        <strain evidence="3 4">CC-Bw-6</strain>
    </source>
</reference>
<dbReference type="PANTHER" id="PTHR35024:SF4">
    <property type="entry name" value="POLYMER-FORMING CYTOSKELETAL PROTEIN"/>
    <property type="match status" value="1"/>
</dbReference>
<dbReference type="AlphaFoldDB" id="A0A516V3I8"/>
<keyword evidence="4" id="KW-1185">Reference proteome</keyword>
<dbReference type="Proteomes" id="UP000315891">
    <property type="component" value="Chromosome"/>
</dbReference>
<dbReference type="OrthoDB" id="6023669at2"/>